<gene>
    <name evidence="1" type="ORF">2050H1_030</name>
</gene>
<accession>A0A249Y289</accession>
<protein>
    <submittedName>
        <fullName evidence="1">Uncharacterized protein</fullName>
    </submittedName>
</protein>
<proteinExistence type="predicted"/>
<evidence type="ECO:0000313" key="1">
    <source>
        <dbReference type="EMBL" id="ASZ78796.1"/>
    </source>
</evidence>
<organism evidence="1 2">
    <name type="scientific">Serratia phage 2050H1</name>
    <dbReference type="NCBI Taxonomy" id="2024250"/>
    <lineage>
        <taxon>Viruses</taxon>
        <taxon>Duplodnaviria</taxon>
        <taxon>Heunggongvirae</taxon>
        <taxon>Uroviricota</taxon>
        <taxon>Caudoviricetes</taxon>
        <taxon>Pantevenvirales</taxon>
        <taxon>Ackermannviridae</taxon>
        <taxon>Miltonvirus</taxon>
        <taxon>Miltonvirus MAM1</taxon>
    </lineage>
</organism>
<dbReference type="EMBL" id="MF285619">
    <property type="protein sequence ID" value="ASZ78796.1"/>
    <property type="molecule type" value="Genomic_DNA"/>
</dbReference>
<sequence>MLKPEATMNTFQNYLNIREHIRKVGDKWEVTNKSGTKVLGTHDTEKDAEAQLQAIEISKHKD</sequence>
<dbReference type="Proteomes" id="UP000224362">
    <property type="component" value="Segment"/>
</dbReference>
<name>A0A249Y289_9CAUD</name>
<reference evidence="1 2" key="1">
    <citation type="submission" date="2017-06" db="EMBL/GenBank/DDBJ databases">
        <authorList>
            <person name="Kim H.J."/>
            <person name="Triplett B.A."/>
        </authorList>
    </citation>
    <scope>NUCLEOTIDE SEQUENCE [LARGE SCALE GENOMIC DNA]</scope>
</reference>
<evidence type="ECO:0000313" key="2">
    <source>
        <dbReference type="Proteomes" id="UP000224362"/>
    </source>
</evidence>